<evidence type="ECO:0000256" key="1">
    <source>
        <dbReference type="SAM" id="MobiDB-lite"/>
    </source>
</evidence>
<accession>A0A7J6RQM5</accession>
<evidence type="ECO:0000313" key="3">
    <source>
        <dbReference type="EMBL" id="KAF4739690.1"/>
    </source>
</evidence>
<dbReference type="Proteomes" id="UP000553632">
    <property type="component" value="Unassembled WGS sequence"/>
</dbReference>
<protein>
    <submittedName>
        <fullName evidence="2">Uncharacterized protein</fullName>
    </submittedName>
</protein>
<dbReference type="AlphaFoldDB" id="A0A7J6RQM5"/>
<reference evidence="4 5" key="1">
    <citation type="submission" date="2020-04" db="EMBL/GenBank/DDBJ databases">
        <title>Perkinsus olseni comparative genomics.</title>
        <authorList>
            <person name="Bogema D.R."/>
        </authorList>
    </citation>
    <scope>NUCLEOTIDE SEQUENCE [LARGE SCALE GENOMIC DNA]</scope>
    <source>
        <strain evidence="2">ATCC PRA-205</strain>
        <strain evidence="3 4">ATCC PRA-207</strain>
    </source>
</reference>
<evidence type="ECO:0000313" key="4">
    <source>
        <dbReference type="Proteomes" id="UP000553632"/>
    </source>
</evidence>
<organism evidence="2 5">
    <name type="scientific">Perkinsus olseni</name>
    <name type="common">Perkinsus atlanticus</name>
    <dbReference type="NCBI Taxonomy" id="32597"/>
    <lineage>
        <taxon>Eukaryota</taxon>
        <taxon>Sar</taxon>
        <taxon>Alveolata</taxon>
        <taxon>Perkinsozoa</taxon>
        <taxon>Perkinsea</taxon>
        <taxon>Perkinsida</taxon>
        <taxon>Perkinsidae</taxon>
        <taxon>Perkinsus</taxon>
    </lineage>
</organism>
<feature type="compositionally biased region" description="Basic residues" evidence="1">
    <location>
        <begin position="146"/>
        <end position="170"/>
    </location>
</feature>
<dbReference type="Pfam" id="PF08524">
    <property type="entry name" value="rRNA_processing"/>
    <property type="match status" value="1"/>
</dbReference>
<proteinExistence type="predicted"/>
<feature type="region of interest" description="Disordered" evidence="1">
    <location>
        <begin position="1"/>
        <end position="175"/>
    </location>
</feature>
<evidence type="ECO:0000313" key="2">
    <source>
        <dbReference type="EMBL" id="KAF4722775.1"/>
    </source>
</evidence>
<sequence length="190" mass="22542">MKKYHRMLQHEETSESINTSREDYEDRLFNPFGKPRVTEPTGETNVVVEKQPIAEEPVVLAEENDESVNEFMTNDEEMSEAQDKEEENDVESSELPAVAEAPKEGKGVDARSNPFQKEQRQYQRWEAERERREKEFEEREEEIKNQKIRSAKARRAHGRLLSARTKKGQPKMHMQLESMMRRYKKKQQKD</sequence>
<comment type="caution">
    <text evidence="2">The sequence shown here is derived from an EMBL/GenBank/DDBJ whole genome shotgun (WGS) entry which is preliminary data.</text>
</comment>
<evidence type="ECO:0000313" key="5">
    <source>
        <dbReference type="Proteomes" id="UP000574390"/>
    </source>
</evidence>
<gene>
    <name evidence="2" type="ORF">FOZ62_014725</name>
    <name evidence="3" type="ORF">FOZ63_010637</name>
</gene>
<name>A0A7J6RQM5_PEROL</name>
<keyword evidence="4" id="KW-1185">Reference proteome</keyword>
<dbReference type="Proteomes" id="UP000574390">
    <property type="component" value="Unassembled WGS sequence"/>
</dbReference>
<dbReference type="EMBL" id="JABANM010020475">
    <property type="protein sequence ID" value="KAF4722775.1"/>
    <property type="molecule type" value="Genomic_DNA"/>
</dbReference>
<dbReference type="InterPro" id="IPR013730">
    <property type="entry name" value="Fyv7/TAP26"/>
</dbReference>
<dbReference type="PRINTS" id="PR01854">
    <property type="entry name" value="BR22PROTEIN"/>
</dbReference>
<dbReference type="EMBL" id="JABANO010013759">
    <property type="protein sequence ID" value="KAF4739690.1"/>
    <property type="molecule type" value="Genomic_DNA"/>
</dbReference>
<feature type="compositionally biased region" description="Basic and acidic residues" evidence="1">
    <location>
        <begin position="117"/>
        <end position="145"/>
    </location>
</feature>
<feature type="compositionally biased region" description="Acidic residues" evidence="1">
    <location>
        <begin position="62"/>
        <end position="92"/>
    </location>
</feature>